<feature type="transmembrane region" description="Helical" evidence="6">
    <location>
        <begin position="95"/>
        <end position="121"/>
    </location>
</feature>
<evidence type="ECO:0000256" key="6">
    <source>
        <dbReference type="RuleBase" id="RU365102"/>
    </source>
</evidence>
<dbReference type="InterPro" id="IPR001727">
    <property type="entry name" value="GDT1-like"/>
</dbReference>
<evidence type="ECO:0000313" key="8">
    <source>
        <dbReference type="Proteomes" id="UP000199206"/>
    </source>
</evidence>
<feature type="transmembrane region" description="Helical" evidence="6">
    <location>
        <begin position="30"/>
        <end position="56"/>
    </location>
</feature>
<sequence length="184" mass="18580">MAALVAAALAGIGDAPARLAAILSDRYRRPGAVILAAAVALAAASALAVVAGMLLAPMMTPEARLLMLALALVLQGGGALFPAKVPDRLERWRLGAFVTSVLGLFILLFGDGIQFVVVALAARASVPWLAAVGATMGSLAVIAPAAMLGEAAWMRLPLKPGRLAIAILFLVTGIVIGVQALALA</sequence>
<feature type="transmembrane region" description="Helical" evidence="6">
    <location>
        <begin position="63"/>
        <end position="83"/>
    </location>
</feature>
<keyword evidence="5 6" id="KW-0472">Membrane</keyword>
<organism evidence="7 8">
    <name type="scientific">Sphingomonas gellani</name>
    <dbReference type="NCBI Taxonomy" id="1166340"/>
    <lineage>
        <taxon>Bacteria</taxon>
        <taxon>Pseudomonadati</taxon>
        <taxon>Pseudomonadota</taxon>
        <taxon>Alphaproteobacteria</taxon>
        <taxon>Sphingomonadales</taxon>
        <taxon>Sphingomonadaceae</taxon>
        <taxon>Sphingomonas</taxon>
    </lineage>
</organism>
<dbReference type="EMBL" id="FOCF01000011">
    <property type="protein sequence ID" value="SEN74034.1"/>
    <property type="molecule type" value="Genomic_DNA"/>
</dbReference>
<evidence type="ECO:0000256" key="5">
    <source>
        <dbReference type="ARBA" id="ARBA00023136"/>
    </source>
</evidence>
<comment type="subcellular location">
    <subcellularLocation>
        <location evidence="1 6">Membrane</location>
        <topology evidence="1 6">Multi-pass membrane protein</topology>
    </subcellularLocation>
</comment>
<protein>
    <recommendedName>
        <fullName evidence="6">GDT1 family protein</fullName>
    </recommendedName>
</protein>
<gene>
    <name evidence="7" type="ORF">SAMN05192583_3458</name>
</gene>
<dbReference type="STRING" id="1166340.SAMN05192583_3458"/>
<dbReference type="GO" id="GO:0046873">
    <property type="term" value="F:metal ion transmembrane transporter activity"/>
    <property type="evidence" value="ECO:0007669"/>
    <property type="project" value="InterPro"/>
</dbReference>
<dbReference type="Pfam" id="PF01169">
    <property type="entry name" value="GDT1"/>
    <property type="match status" value="2"/>
</dbReference>
<evidence type="ECO:0000256" key="2">
    <source>
        <dbReference type="ARBA" id="ARBA00009190"/>
    </source>
</evidence>
<name>A0A1H8IZL6_9SPHN</name>
<evidence type="ECO:0000256" key="4">
    <source>
        <dbReference type="ARBA" id="ARBA00022989"/>
    </source>
</evidence>
<reference evidence="8" key="1">
    <citation type="submission" date="2016-10" db="EMBL/GenBank/DDBJ databases">
        <authorList>
            <person name="Varghese N."/>
            <person name="Submissions S."/>
        </authorList>
    </citation>
    <scope>NUCLEOTIDE SEQUENCE [LARGE SCALE GENOMIC DNA]</scope>
    <source>
        <strain evidence="8">S6-262</strain>
    </source>
</reference>
<keyword evidence="3 6" id="KW-0812">Transmembrane</keyword>
<evidence type="ECO:0000256" key="3">
    <source>
        <dbReference type="ARBA" id="ARBA00022692"/>
    </source>
</evidence>
<evidence type="ECO:0000313" key="7">
    <source>
        <dbReference type="EMBL" id="SEN74034.1"/>
    </source>
</evidence>
<comment type="similarity">
    <text evidence="2 6">Belongs to the GDT1 family.</text>
</comment>
<accession>A0A1H8IZL6</accession>
<keyword evidence="4 6" id="KW-1133">Transmembrane helix</keyword>
<proteinExistence type="inferred from homology"/>
<feature type="transmembrane region" description="Helical" evidence="6">
    <location>
        <begin position="128"/>
        <end position="149"/>
    </location>
</feature>
<dbReference type="Proteomes" id="UP000199206">
    <property type="component" value="Unassembled WGS sequence"/>
</dbReference>
<dbReference type="GO" id="GO:0016020">
    <property type="term" value="C:membrane"/>
    <property type="evidence" value="ECO:0007669"/>
    <property type="project" value="UniProtKB-SubCell"/>
</dbReference>
<keyword evidence="8" id="KW-1185">Reference proteome</keyword>
<dbReference type="AlphaFoldDB" id="A0A1H8IZL6"/>
<evidence type="ECO:0000256" key="1">
    <source>
        <dbReference type="ARBA" id="ARBA00004141"/>
    </source>
</evidence>
<feature type="transmembrane region" description="Helical" evidence="6">
    <location>
        <begin position="161"/>
        <end position="183"/>
    </location>
</feature>